<keyword evidence="2" id="KW-1185">Reference proteome</keyword>
<dbReference type="Proteomes" id="UP000320591">
    <property type="component" value="Chromosome"/>
</dbReference>
<evidence type="ECO:0000313" key="1">
    <source>
        <dbReference type="EMBL" id="QDX29504.1"/>
    </source>
</evidence>
<dbReference type="RefSeq" id="WP_042871575.1">
    <property type="nucleotide sequence ID" value="NZ_CM001975.1"/>
</dbReference>
<reference evidence="1 2" key="1">
    <citation type="journal article" date="2019" name="Environ. Microbiol.">
        <title>The phytopathogenic nature of Dickeya aquatica 174/2 and the dynamic early evolution of Dickeya pathogenicity.</title>
        <authorList>
            <person name="Duprey A."/>
            <person name="Taib N."/>
            <person name="Leonard S."/>
            <person name="Garin T."/>
            <person name="Flandrois J.P."/>
            <person name="Nasser W."/>
            <person name="Brochier-Armanet C."/>
            <person name="Reverchon S."/>
        </authorList>
    </citation>
    <scope>NUCLEOTIDE SEQUENCE [LARGE SCALE GENOMIC DNA]</scope>
    <source>
        <strain evidence="1 2">NCPPB 569</strain>
    </source>
</reference>
<proteinExistence type="predicted"/>
<accession>A0A5B8I4E2</accession>
<organism evidence="1 2">
    <name type="scientific">Dickeya poaceiphila</name>
    <dbReference type="NCBI Taxonomy" id="568768"/>
    <lineage>
        <taxon>Bacteria</taxon>
        <taxon>Pseudomonadati</taxon>
        <taxon>Pseudomonadota</taxon>
        <taxon>Gammaproteobacteria</taxon>
        <taxon>Enterobacterales</taxon>
        <taxon>Pectobacteriaceae</taxon>
        <taxon>Dickeya</taxon>
    </lineage>
</organism>
<dbReference type="STRING" id="568768.GCA_000406125_02578"/>
<protein>
    <submittedName>
        <fullName evidence="1">Uncharacterized protein</fullName>
    </submittedName>
</protein>
<gene>
    <name evidence="1" type="ORF">Dpoa569_0001279</name>
</gene>
<dbReference type="AlphaFoldDB" id="A0A5B8I4E2"/>
<dbReference type="EMBL" id="CP042220">
    <property type="protein sequence ID" value="QDX29504.1"/>
    <property type="molecule type" value="Genomic_DNA"/>
</dbReference>
<dbReference type="KEGG" id="dic:Dpoa569_0001279"/>
<name>A0A5B8I4E2_9GAMM</name>
<sequence>MMLEYQLDKKNKSEAIKKIQLGFGGELKKESNYDRWLKMIVYRTSFHPLPKQDNKFFIQDSFGKYRGYGQGRVMGD</sequence>
<evidence type="ECO:0000313" key="2">
    <source>
        <dbReference type="Proteomes" id="UP000320591"/>
    </source>
</evidence>